<evidence type="ECO:0000256" key="1">
    <source>
        <dbReference type="SAM" id="Coils"/>
    </source>
</evidence>
<dbReference type="Proteomes" id="UP000659388">
    <property type="component" value="Unassembled WGS sequence"/>
</dbReference>
<name>A0A937K0V8_9BACT</name>
<evidence type="ECO:0000256" key="2">
    <source>
        <dbReference type="SAM" id="Phobius"/>
    </source>
</evidence>
<gene>
    <name evidence="3" type="ORF">JL102_11175</name>
</gene>
<accession>A0A937K0V8</accession>
<keyword evidence="2" id="KW-0472">Membrane</keyword>
<comment type="caution">
    <text evidence="3">The sequence shown here is derived from an EMBL/GenBank/DDBJ whole genome shotgun (WGS) entry which is preliminary data.</text>
</comment>
<reference evidence="3" key="1">
    <citation type="submission" date="2021-01" db="EMBL/GenBank/DDBJ databases">
        <title>Fulvivirga kasyanovii gen. nov., sp nov., a novel member of the phylum Bacteroidetes isolated from seawater in a mussel farm.</title>
        <authorList>
            <person name="Zhao L.-H."/>
            <person name="Wang Z.-J."/>
        </authorList>
    </citation>
    <scope>NUCLEOTIDE SEQUENCE</scope>
    <source>
        <strain evidence="3">2943</strain>
    </source>
</reference>
<dbReference type="Pfam" id="PF14362">
    <property type="entry name" value="DUF4407"/>
    <property type="match status" value="1"/>
</dbReference>
<feature type="transmembrane region" description="Helical" evidence="2">
    <location>
        <begin position="29"/>
        <end position="52"/>
    </location>
</feature>
<dbReference type="RefSeq" id="WP_202244479.1">
    <property type="nucleotide sequence ID" value="NZ_JAESIY010000005.1"/>
</dbReference>
<sequence>MNKLKMFFWHCSGANIKLLEKCPTDSTKYVGVGATIFFTGLFAALAGGYALFTITANPWWSVAFGLIWGLMILNLDRYVVSSMRKKGKPFKEFMLATPRIILALLISLVIAKPLEMKIFENEIKGELSVMEQELFARQEGQVASRFTSQRQLLVSEINELKGEILAKENRRNELRRIAQQEADGTGGTGKRNPGPIYQIKKENADRVDAELQELSTQNNALIAQKSKELMALDAEMKGDMHELEQSKLDGPAARMEALDRLTSESDAIYMANLFIILLFIAIETAPIFVKLISGRGPYDHLLSVEEHSFFLQKTEVMAAANSSVKERSTKLADMEKEFVQKQLDVSLDNQ</sequence>
<organism evidence="3 4">
    <name type="scientific">Fulvivirga sediminis</name>
    <dbReference type="NCBI Taxonomy" id="2803949"/>
    <lineage>
        <taxon>Bacteria</taxon>
        <taxon>Pseudomonadati</taxon>
        <taxon>Bacteroidota</taxon>
        <taxon>Cytophagia</taxon>
        <taxon>Cytophagales</taxon>
        <taxon>Fulvivirgaceae</taxon>
        <taxon>Fulvivirga</taxon>
    </lineage>
</organism>
<feature type="transmembrane region" description="Helical" evidence="2">
    <location>
        <begin position="92"/>
        <end position="111"/>
    </location>
</feature>
<feature type="coiled-coil region" evidence="1">
    <location>
        <begin position="150"/>
        <end position="224"/>
    </location>
</feature>
<keyword evidence="1" id="KW-0175">Coiled coil</keyword>
<keyword evidence="2" id="KW-0812">Transmembrane</keyword>
<dbReference type="EMBL" id="JAESIY010000005">
    <property type="protein sequence ID" value="MBL3656695.1"/>
    <property type="molecule type" value="Genomic_DNA"/>
</dbReference>
<evidence type="ECO:0000313" key="3">
    <source>
        <dbReference type="EMBL" id="MBL3656695.1"/>
    </source>
</evidence>
<feature type="transmembrane region" description="Helical" evidence="2">
    <location>
        <begin position="267"/>
        <end position="289"/>
    </location>
</feature>
<keyword evidence="2" id="KW-1133">Transmembrane helix</keyword>
<proteinExistence type="predicted"/>
<dbReference type="InterPro" id="IPR025519">
    <property type="entry name" value="DUF4407"/>
</dbReference>
<evidence type="ECO:0000313" key="4">
    <source>
        <dbReference type="Proteomes" id="UP000659388"/>
    </source>
</evidence>
<protein>
    <submittedName>
        <fullName evidence="3">DUF4407 domain-containing protein</fullName>
    </submittedName>
</protein>
<feature type="transmembrane region" description="Helical" evidence="2">
    <location>
        <begin position="58"/>
        <end position="80"/>
    </location>
</feature>
<dbReference type="AlphaFoldDB" id="A0A937K0V8"/>
<keyword evidence="4" id="KW-1185">Reference proteome</keyword>